<dbReference type="Proteomes" id="UP000237947">
    <property type="component" value="Chromosome"/>
</dbReference>
<sequence>MKNFLKKHAVLLIALSTLFIFLASAFYVFTRPRLIATSISHDGKYTLSFIETESPVFFGSSEVRVLLEKPEKERQELNTEISNDGKYLDEENWNVTWKKDYVEVLLIGEEQGGEDLRFYFIDKLEK</sequence>
<gene>
    <name evidence="1" type="ORF">C5Q98_06545</name>
</gene>
<dbReference type="RefSeq" id="WP_106012835.1">
    <property type="nucleotide sequence ID" value="NZ_CP027226.1"/>
</dbReference>
<proteinExistence type="predicted"/>
<keyword evidence="2" id="KW-1185">Reference proteome</keyword>
<name>A0A2S0KPE6_9FIRM</name>
<evidence type="ECO:0000313" key="1">
    <source>
        <dbReference type="EMBL" id="AVM42887.1"/>
    </source>
</evidence>
<accession>A0A2S0KPE6</accession>
<dbReference type="KEGG" id="fsa:C5Q98_06545"/>
<dbReference type="OrthoDB" id="1701846at2"/>
<protein>
    <submittedName>
        <fullName evidence="1">Uncharacterized protein</fullName>
    </submittedName>
</protein>
<organism evidence="1 2">
    <name type="scientific">Fastidiosipila sanguinis</name>
    <dbReference type="NCBI Taxonomy" id="236753"/>
    <lineage>
        <taxon>Bacteria</taxon>
        <taxon>Bacillati</taxon>
        <taxon>Bacillota</taxon>
        <taxon>Clostridia</taxon>
        <taxon>Eubacteriales</taxon>
        <taxon>Oscillospiraceae</taxon>
        <taxon>Fastidiosipila</taxon>
    </lineage>
</organism>
<dbReference type="AlphaFoldDB" id="A0A2S0KPE6"/>
<reference evidence="2" key="1">
    <citation type="submission" date="2018-02" db="EMBL/GenBank/DDBJ databases">
        <authorList>
            <person name="Holder M.E."/>
            <person name="Ajami N.J."/>
            <person name="Petrosino J.F."/>
        </authorList>
    </citation>
    <scope>NUCLEOTIDE SEQUENCE [LARGE SCALE GENOMIC DNA]</scope>
    <source>
        <strain evidence="2">CCUG 47711</strain>
    </source>
</reference>
<evidence type="ECO:0000313" key="2">
    <source>
        <dbReference type="Proteomes" id="UP000237947"/>
    </source>
</evidence>
<dbReference type="EMBL" id="CP027226">
    <property type="protein sequence ID" value="AVM42887.1"/>
    <property type="molecule type" value="Genomic_DNA"/>
</dbReference>